<reference evidence="2 3" key="1">
    <citation type="submission" date="2012-01" db="EMBL/GenBank/DDBJ databases">
        <title>Improved High-Quality Draft sequence of Metallosphaera yellowstonensis MK1.</title>
        <authorList>
            <consortium name="US DOE Joint Genome Institute"/>
            <person name="Lucas S."/>
            <person name="Han J."/>
            <person name="Cheng J.-F."/>
            <person name="Goodwin L."/>
            <person name="Pitluck S."/>
            <person name="Peters L."/>
            <person name="Teshima H."/>
            <person name="Detter J.C."/>
            <person name="Han C."/>
            <person name="Tapia R."/>
            <person name="Land M."/>
            <person name="Hauser L."/>
            <person name="Kyrpides N."/>
            <person name="Kozubal M."/>
            <person name="Macur R.E."/>
            <person name="Jay Z."/>
            <person name="Inskeep W."/>
            <person name="Woyke T."/>
        </authorList>
    </citation>
    <scope>NUCLEOTIDE SEQUENCE [LARGE SCALE GENOMIC DNA]</scope>
    <source>
        <strain evidence="2 3">MK1</strain>
    </source>
</reference>
<dbReference type="Proteomes" id="UP000003980">
    <property type="component" value="Unassembled WGS sequence"/>
</dbReference>
<dbReference type="InterPro" id="IPR034904">
    <property type="entry name" value="FSCA_dom_sf"/>
</dbReference>
<dbReference type="STRING" id="671065.MetMK1DRAFT_00005010"/>
<keyword evidence="3" id="KW-1185">Reference proteome</keyword>
<dbReference type="AlphaFoldDB" id="H2C178"/>
<feature type="domain" description="MIP18 family-like" evidence="1">
    <location>
        <begin position="4"/>
        <end position="64"/>
    </location>
</feature>
<dbReference type="Gene3D" id="3.30.300.130">
    <property type="entry name" value="Fe-S cluster assembly (FSCA)"/>
    <property type="match status" value="1"/>
</dbReference>
<accession>H2C178</accession>
<dbReference type="EMBL" id="JH597761">
    <property type="protein sequence ID" value="EHP69999.1"/>
    <property type="molecule type" value="Genomic_DNA"/>
</dbReference>
<evidence type="ECO:0000313" key="3">
    <source>
        <dbReference type="Proteomes" id="UP000003980"/>
    </source>
</evidence>
<dbReference type="SUPFAM" id="SSF117916">
    <property type="entry name" value="Fe-S cluster assembly (FSCA) domain-like"/>
    <property type="match status" value="1"/>
</dbReference>
<dbReference type="eggNOG" id="arCOG01852">
    <property type="taxonomic scope" value="Archaea"/>
</dbReference>
<dbReference type="InterPro" id="IPR002744">
    <property type="entry name" value="MIP18-like"/>
</dbReference>
<evidence type="ECO:0000259" key="1">
    <source>
        <dbReference type="Pfam" id="PF01883"/>
    </source>
</evidence>
<protein>
    <submittedName>
        <fullName evidence="2">Putative metal-sulfur cluster biosynthetic enzyme</fullName>
    </submittedName>
</protein>
<dbReference type="Pfam" id="PF01883">
    <property type="entry name" value="FeS_assembly_P"/>
    <property type="match status" value="1"/>
</dbReference>
<organism evidence="2 3">
    <name type="scientific">Metallosphaera yellowstonensis MK1</name>
    <dbReference type="NCBI Taxonomy" id="671065"/>
    <lineage>
        <taxon>Archaea</taxon>
        <taxon>Thermoproteota</taxon>
        <taxon>Thermoprotei</taxon>
        <taxon>Sulfolobales</taxon>
        <taxon>Sulfolobaceae</taxon>
        <taxon>Metallosphaera</taxon>
    </lineage>
</organism>
<dbReference type="HOGENOM" id="CLU_1998836_0_0_2"/>
<dbReference type="RefSeq" id="WP_009070321.1">
    <property type="nucleotide sequence ID" value="NZ_JH597761.1"/>
</dbReference>
<proteinExistence type="predicted"/>
<gene>
    <name evidence="2" type="ORF">MetMK1DRAFT_00005010</name>
</gene>
<sequence>MLNIEEMLREVIDPETNYSIIDLKFLKGYSENKEGKVKITLSPPTFFCPPLFLYVILEEVKEKIPNSTINLVNHHDAERLTECINKGLKFHECYSGEASSEYEDVKKRFTFKRKGKGSLTQLSLNVNGEFCKLVAEAKDE</sequence>
<evidence type="ECO:0000313" key="2">
    <source>
        <dbReference type="EMBL" id="EHP69999.1"/>
    </source>
</evidence>
<name>H2C178_9CREN</name>